<dbReference type="InterPro" id="IPR026961">
    <property type="entry name" value="PGG_dom"/>
</dbReference>
<feature type="transmembrane region" description="Helical" evidence="2">
    <location>
        <begin position="244"/>
        <end position="261"/>
    </location>
</feature>
<sequence length="304" mass="34881">MDAKIERLKQVAQSGDIDAFYTLIREDVQLLEHIDELPFADTPLHIAAFTGQIPFAVETMGLKPSFAWKLDPNGFRRERLTSLHYVVESGEHAHLNLLDEFLLLCPDSIIDVTMRNETVLHIALKFNRLEAFKFFTGWLANNSSENAEFNKRTVLNWQDNEGNTVLHILAVRHFLSWANRFMDVNDRRKRLLDVNSKNLEDKTAWDMLQEGNREIRVMLLCAGAKPGSSLSTFNRKLTEERRNMFLVVAVLLATLTYQAILTPPGGVWQDNEMPMNKHRTNTTNHNNKQSFSQTSLNSSIIRSP</sequence>
<evidence type="ECO:0000256" key="2">
    <source>
        <dbReference type="SAM" id="Phobius"/>
    </source>
</evidence>
<dbReference type="Gene3D" id="1.25.40.20">
    <property type="entry name" value="Ankyrin repeat-containing domain"/>
    <property type="match status" value="1"/>
</dbReference>
<evidence type="ECO:0000259" key="3">
    <source>
        <dbReference type="Pfam" id="PF13962"/>
    </source>
</evidence>
<gene>
    <name evidence="4" type="ORF">RGQ29_016202</name>
</gene>
<reference evidence="4 5" key="1">
    <citation type="journal article" date="2023" name="G3 (Bethesda)">
        <title>A haplotype-resolved chromosome-scale genome for Quercus rubra L. provides insights into the genetics of adaptive traits for red oak species.</title>
        <authorList>
            <person name="Kapoor B."/>
            <person name="Jenkins J."/>
            <person name="Schmutz J."/>
            <person name="Zhebentyayeva T."/>
            <person name="Kuelheim C."/>
            <person name="Coggeshall M."/>
            <person name="Heim C."/>
            <person name="Lasky J.R."/>
            <person name="Leites L."/>
            <person name="Islam-Faridi N."/>
            <person name="Romero-Severson J."/>
            <person name="DeLeo V.L."/>
            <person name="Lucas S.M."/>
            <person name="Lazic D."/>
            <person name="Gailing O."/>
            <person name="Carlson J."/>
            <person name="Staton M."/>
        </authorList>
    </citation>
    <scope>NUCLEOTIDE SEQUENCE [LARGE SCALE GENOMIC DNA]</scope>
    <source>
        <tissue evidence="4">Dormant leaf buds and twig bark tissues</tissue>
    </source>
</reference>
<dbReference type="PANTHER" id="PTHR24128:SF24">
    <property type="entry name" value="ANKYRIN REPEAT PROTEIN"/>
    <property type="match status" value="1"/>
</dbReference>
<evidence type="ECO:0000313" key="5">
    <source>
        <dbReference type="Proteomes" id="UP001324115"/>
    </source>
</evidence>
<dbReference type="AlphaFoldDB" id="A0AAN7IZC5"/>
<evidence type="ECO:0000256" key="1">
    <source>
        <dbReference type="SAM" id="MobiDB-lite"/>
    </source>
</evidence>
<dbReference type="EMBL" id="JAXUIC010000004">
    <property type="protein sequence ID" value="KAK4591671.1"/>
    <property type="molecule type" value="Genomic_DNA"/>
</dbReference>
<keyword evidence="2" id="KW-1133">Transmembrane helix</keyword>
<keyword evidence="5" id="KW-1185">Reference proteome</keyword>
<dbReference type="SUPFAM" id="SSF48403">
    <property type="entry name" value="Ankyrin repeat"/>
    <property type="match status" value="1"/>
</dbReference>
<accession>A0AAN7IZC5</accession>
<organism evidence="4 5">
    <name type="scientific">Quercus rubra</name>
    <name type="common">Northern red oak</name>
    <name type="synonym">Quercus borealis</name>
    <dbReference type="NCBI Taxonomy" id="3512"/>
    <lineage>
        <taxon>Eukaryota</taxon>
        <taxon>Viridiplantae</taxon>
        <taxon>Streptophyta</taxon>
        <taxon>Embryophyta</taxon>
        <taxon>Tracheophyta</taxon>
        <taxon>Spermatophyta</taxon>
        <taxon>Magnoliopsida</taxon>
        <taxon>eudicotyledons</taxon>
        <taxon>Gunneridae</taxon>
        <taxon>Pentapetalae</taxon>
        <taxon>rosids</taxon>
        <taxon>fabids</taxon>
        <taxon>Fagales</taxon>
        <taxon>Fagaceae</taxon>
        <taxon>Quercus</taxon>
    </lineage>
</organism>
<comment type="caution">
    <text evidence="4">The sequence shown here is derived from an EMBL/GenBank/DDBJ whole genome shotgun (WGS) entry which is preliminary data.</text>
</comment>
<feature type="region of interest" description="Disordered" evidence="1">
    <location>
        <begin position="269"/>
        <end position="304"/>
    </location>
</feature>
<proteinExistence type="predicted"/>
<keyword evidence="2" id="KW-0472">Membrane</keyword>
<evidence type="ECO:0000313" key="4">
    <source>
        <dbReference type="EMBL" id="KAK4591671.1"/>
    </source>
</evidence>
<feature type="domain" description="PGG" evidence="3">
    <location>
        <begin position="238"/>
        <end position="291"/>
    </location>
</feature>
<dbReference type="Proteomes" id="UP001324115">
    <property type="component" value="Unassembled WGS sequence"/>
</dbReference>
<dbReference type="Pfam" id="PF13962">
    <property type="entry name" value="PGG"/>
    <property type="match status" value="1"/>
</dbReference>
<protein>
    <recommendedName>
        <fullName evidence="3">PGG domain-containing protein</fullName>
    </recommendedName>
</protein>
<feature type="compositionally biased region" description="Polar residues" evidence="1">
    <location>
        <begin position="289"/>
        <end position="304"/>
    </location>
</feature>
<name>A0AAN7IZC5_QUERU</name>
<keyword evidence="2" id="KW-0812">Transmembrane</keyword>
<dbReference type="PANTHER" id="PTHR24128">
    <property type="entry name" value="HOMEOBOX PROTEIN WARIAI"/>
    <property type="match status" value="1"/>
</dbReference>
<dbReference type="InterPro" id="IPR036770">
    <property type="entry name" value="Ankyrin_rpt-contain_sf"/>
</dbReference>